<dbReference type="EMBL" id="CAXLJL010000623">
    <property type="protein sequence ID" value="CAL5139687.1"/>
    <property type="molecule type" value="Genomic_DNA"/>
</dbReference>
<feature type="transmembrane region" description="Helical" evidence="6">
    <location>
        <begin position="21"/>
        <end position="42"/>
    </location>
</feature>
<feature type="domain" description="Phosphatidic acid phosphatase type 2/haloperoxidase" evidence="7">
    <location>
        <begin position="115"/>
        <end position="258"/>
    </location>
</feature>
<evidence type="ECO:0000256" key="3">
    <source>
        <dbReference type="ARBA" id="ARBA00022692"/>
    </source>
</evidence>
<dbReference type="GO" id="GO:0006644">
    <property type="term" value="P:phospholipid metabolic process"/>
    <property type="evidence" value="ECO:0007669"/>
    <property type="project" value="InterPro"/>
</dbReference>
<dbReference type="GO" id="GO:0007165">
    <property type="term" value="P:signal transduction"/>
    <property type="evidence" value="ECO:0007669"/>
    <property type="project" value="TreeGrafter"/>
</dbReference>
<accession>A0AAV2TWD7</accession>
<dbReference type="InterPro" id="IPR000326">
    <property type="entry name" value="PAP2/HPO"/>
</dbReference>
<dbReference type="Gene3D" id="1.20.144.10">
    <property type="entry name" value="Phosphatidic acid phosphatase type 2/haloperoxidase"/>
    <property type="match status" value="1"/>
</dbReference>
<organism evidence="8 9">
    <name type="scientific">Calicophoron daubneyi</name>
    <name type="common">Rumen fluke</name>
    <name type="synonym">Paramphistomum daubneyi</name>
    <dbReference type="NCBI Taxonomy" id="300641"/>
    <lineage>
        <taxon>Eukaryota</taxon>
        <taxon>Metazoa</taxon>
        <taxon>Spiralia</taxon>
        <taxon>Lophotrochozoa</taxon>
        <taxon>Platyhelminthes</taxon>
        <taxon>Trematoda</taxon>
        <taxon>Digenea</taxon>
        <taxon>Plagiorchiida</taxon>
        <taxon>Pronocephalata</taxon>
        <taxon>Paramphistomoidea</taxon>
        <taxon>Paramphistomidae</taxon>
        <taxon>Calicophoron</taxon>
    </lineage>
</organism>
<dbReference type="GO" id="GO:0008195">
    <property type="term" value="F:phosphatidate phosphatase activity"/>
    <property type="evidence" value="ECO:0007669"/>
    <property type="project" value="TreeGrafter"/>
</dbReference>
<evidence type="ECO:0000256" key="1">
    <source>
        <dbReference type="ARBA" id="ARBA00004141"/>
    </source>
</evidence>
<dbReference type="SUPFAM" id="SSF48317">
    <property type="entry name" value="Acid phosphatase/Vanadium-dependent haloperoxidase"/>
    <property type="match status" value="1"/>
</dbReference>
<dbReference type="PANTHER" id="PTHR10165">
    <property type="entry name" value="LIPID PHOSPHATE PHOSPHATASE"/>
    <property type="match status" value="1"/>
</dbReference>
<feature type="transmembrane region" description="Helical" evidence="6">
    <location>
        <begin position="243"/>
        <end position="263"/>
    </location>
</feature>
<dbReference type="InterPro" id="IPR036938">
    <property type="entry name" value="PAP2/HPO_sf"/>
</dbReference>
<dbReference type="PANTHER" id="PTHR10165:SF103">
    <property type="entry name" value="PHOSPHOLIPID PHOSPHATASE HOMOLOG 1.2 HOMOLOG"/>
    <property type="match status" value="1"/>
</dbReference>
<comment type="subcellular location">
    <subcellularLocation>
        <location evidence="1">Membrane</location>
        <topology evidence="1">Multi-pass membrane protein</topology>
    </subcellularLocation>
</comment>
<comment type="similarity">
    <text evidence="2">Belongs to the PA-phosphatase related phosphoesterase family.</text>
</comment>
<evidence type="ECO:0000313" key="9">
    <source>
        <dbReference type="Proteomes" id="UP001497525"/>
    </source>
</evidence>
<reference evidence="8" key="1">
    <citation type="submission" date="2024-06" db="EMBL/GenBank/DDBJ databases">
        <authorList>
            <person name="Liu X."/>
            <person name="Lenzi L."/>
            <person name="Haldenby T S."/>
            <person name="Uol C."/>
        </authorList>
    </citation>
    <scope>NUCLEOTIDE SEQUENCE</scope>
</reference>
<feature type="transmembrane region" description="Helical" evidence="6">
    <location>
        <begin position="113"/>
        <end position="134"/>
    </location>
</feature>
<comment type="caution">
    <text evidence="8">The sequence shown here is derived from an EMBL/GenBank/DDBJ whole genome shotgun (WGS) entry which is preliminary data.</text>
</comment>
<dbReference type="CDD" id="cd03384">
    <property type="entry name" value="PAP2_wunen"/>
    <property type="match status" value="1"/>
</dbReference>
<name>A0AAV2TWD7_CALDB</name>
<evidence type="ECO:0000313" key="8">
    <source>
        <dbReference type="EMBL" id="CAL5139687.1"/>
    </source>
</evidence>
<protein>
    <recommendedName>
        <fullName evidence="7">Phosphatidic acid phosphatase type 2/haloperoxidase domain-containing protein</fullName>
    </recommendedName>
</protein>
<dbReference type="AlphaFoldDB" id="A0AAV2TWD7"/>
<feature type="transmembrane region" description="Helical" evidence="6">
    <location>
        <begin position="73"/>
        <end position="92"/>
    </location>
</feature>
<evidence type="ECO:0000256" key="6">
    <source>
        <dbReference type="SAM" id="Phobius"/>
    </source>
</evidence>
<evidence type="ECO:0000256" key="5">
    <source>
        <dbReference type="ARBA" id="ARBA00023136"/>
    </source>
</evidence>
<dbReference type="GO" id="GO:0046839">
    <property type="term" value="P:phospholipid dephosphorylation"/>
    <property type="evidence" value="ECO:0007669"/>
    <property type="project" value="TreeGrafter"/>
</dbReference>
<dbReference type="Proteomes" id="UP001497525">
    <property type="component" value="Unassembled WGS sequence"/>
</dbReference>
<feature type="transmembrane region" description="Helical" evidence="6">
    <location>
        <begin position="212"/>
        <end position="231"/>
    </location>
</feature>
<evidence type="ECO:0000256" key="2">
    <source>
        <dbReference type="ARBA" id="ARBA00008816"/>
    </source>
</evidence>
<dbReference type="GO" id="GO:0005886">
    <property type="term" value="C:plasma membrane"/>
    <property type="evidence" value="ECO:0007669"/>
    <property type="project" value="TreeGrafter"/>
</dbReference>
<feature type="transmembrane region" description="Helical" evidence="6">
    <location>
        <begin position="178"/>
        <end position="200"/>
    </location>
</feature>
<sequence length="269" mass="30259">MISKERPSLYAMSVDGKKLRTGLRVATDLFIVIMFHLSYFIIKSTGHPRVGFFCEDDSIRYPFNKETITTLQAALYGYLFPLLLVIVVELLFSVYQKFHEGEMDAVKKSWLPIYNYCIAFLVAAGACFMITTILKYTLGRLRPHFLAACEPDIPLNQCTGYQSNYVCRSTNTKAVENAYLSFVSGHSSAVSVGVVFSVLYMQKRLNLTLTPMLRPMLQFILIGTCLYVGYSRVSDYMHHPTDVVGGLLLGTVCAVFVFFCYIGSPSDLI</sequence>
<proteinExistence type="inferred from homology"/>
<evidence type="ECO:0000256" key="4">
    <source>
        <dbReference type="ARBA" id="ARBA00022989"/>
    </source>
</evidence>
<dbReference type="InterPro" id="IPR043216">
    <property type="entry name" value="PAP-like"/>
</dbReference>
<keyword evidence="3 6" id="KW-0812">Transmembrane</keyword>
<evidence type="ECO:0000259" key="7">
    <source>
        <dbReference type="SMART" id="SM00014"/>
    </source>
</evidence>
<dbReference type="SMART" id="SM00014">
    <property type="entry name" value="acidPPc"/>
    <property type="match status" value="1"/>
</dbReference>
<dbReference type="Pfam" id="PF01569">
    <property type="entry name" value="PAP2"/>
    <property type="match status" value="1"/>
</dbReference>
<keyword evidence="5 6" id="KW-0472">Membrane</keyword>
<keyword evidence="4 6" id="KW-1133">Transmembrane helix</keyword>
<gene>
    <name evidence="8" type="ORF">CDAUBV1_LOCUS14802</name>
</gene>